<gene>
    <name evidence="1" type="ORF">P1J78_15610</name>
</gene>
<organism evidence="1 2">
    <name type="scientific">Psychromarinibacter sediminicola</name>
    <dbReference type="NCBI Taxonomy" id="3033385"/>
    <lineage>
        <taxon>Bacteria</taxon>
        <taxon>Pseudomonadati</taxon>
        <taxon>Pseudomonadota</taxon>
        <taxon>Alphaproteobacteria</taxon>
        <taxon>Rhodobacterales</taxon>
        <taxon>Paracoccaceae</taxon>
        <taxon>Psychromarinibacter</taxon>
    </lineage>
</organism>
<evidence type="ECO:0000313" key="2">
    <source>
        <dbReference type="Proteomes" id="UP001220964"/>
    </source>
</evidence>
<comment type="caution">
    <text evidence="1">The sequence shown here is derived from an EMBL/GenBank/DDBJ whole genome shotgun (WGS) entry which is preliminary data.</text>
</comment>
<keyword evidence="2" id="KW-1185">Reference proteome</keyword>
<dbReference type="RefSeq" id="WP_275568298.1">
    <property type="nucleotide sequence ID" value="NZ_JARGYC010000043.1"/>
</dbReference>
<accession>A0AAE3NTJ8</accession>
<name>A0AAE3NTJ8_9RHOB</name>
<reference evidence="1" key="1">
    <citation type="submission" date="2023-03" db="EMBL/GenBank/DDBJ databases">
        <title>Multiphase analysis and comparison of six strains from genera Psychromarinibacter, Lutimaribacter, and Maritimibacter, including a novel species: Psychromarinibacter sediminicola sp. nov.</title>
        <authorList>
            <person name="Wang Y.-H."/>
            <person name="Ye M.-Q."/>
            <person name="Du Z.-J."/>
        </authorList>
    </citation>
    <scope>NUCLEOTIDE SEQUENCE</scope>
    <source>
        <strain evidence="1">C21-152</strain>
    </source>
</reference>
<dbReference type="Proteomes" id="UP001220964">
    <property type="component" value="Unassembled WGS sequence"/>
</dbReference>
<proteinExistence type="predicted"/>
<protein>
    <submittedName>
        <fullName evidence="1">Swt1 family HEPN domain-containing protein</fullName>
    </submittedName>
</protein>
<dbReference type="AlphaFoldDB" id="A0AAE3NTJ8"/>
<evidence type="ECO:0000313" key="1">
    <source>
        <dbReference type="EMBL" id="MDF0602166.1"/>
    </source>
</evidence>
<dbReference type="EMBL" id="JARGYC010000043">
    <property type="protein sequence ID" value="MDF0602166.1"/>
    <property type="molecule type" value="Genomic_DNA"/>
</dbReference>
<sequence length="403" mass="46155">MTDIDKLARASREAQKLVEQNRSAVEMALEAVNSPTMNTVMALQENSAVKRMLEDVDRHRAMMRAVEGPLAELRRAGVFDQPSQFHEEFRKTQQMMEEFKARFALPEVSAAMELMQEFQQSPFAGVIKRYAEQASEIQRAMEAMRTPWLDAQQALKSVAGFAEIQGIGSMITRMPSFADQVSDALRIDLGDWRDKITWPAPVLTDLGARAKFYVELGFDPSLTDFPAPAFQETTEIAGLRREPPPLVDAYGDPVPPAGDDEEEEALVRTNLAHDWLLRLETNLRRFIDAQMTAVFGPNWPKHRLPNGLYDQWMRKREDAVKAGREPKPLIAYADFNDYELVICKRDNWREVFGGHFGRPESVRESFQRLHLIRVDTMHARPIGQDDELLLYVEVRRLIRVALR</sequence>